<dbReference type="AlphaFoldDB" id="A0A174SSY0"/>
<evidence type="ECO:0000259" key="7">
    <source>
        <dbReference type="Pfam" id="PF07687"/>
    </source>
</evidence>
<evidence type="ECO:0000256" key="2">
    <source>
        <dbReference type="ARBA" id="ARBA00022723"/>
    </source>
</evidence>
<dbReference type="SUPFAM" id="SSF55031">
    <property type="entry name" value="Bacterial exopeptidase dimerisation domain"/>
    <property type="match status" value="1"/>
</dbReference>
<dbReference type="GO" id="GO:0045148">
    <property type="term" value="F:tripeptide aminopeptidase activity"/>
    <property type="evidence" value="ECO:0007669"/>
    <property type="project" value="UniProtKB-EC"/>
</dbReference>
<comment type="cofactor">
    <cofactor evidence="1">
        <name>Zn(2+)</name>
        <dbReference type="ChEBI" id="CHEBI:29105"/>
    </cofactor>
</comment>
<dbReference type="GO" id="GO:0046872">
    <property type="term" value="F:metal ion binding"/>
    <property type="evidence" value="ECO:0007669"/>
    <property type="project" value="UniProtKB-UniRule"/>
</dbReference>
<keyword evidence="3 8" id="KW-0378">Hydrolase</keyword>
<dbReference type="PIRSF" id="PIRSF001123">
    <property type="entry name" value="PepA_GA"/>
    <property type="match status" value="1"/>
</dbReference>
<dbReference type="RefSeq" id="WP_055268175.1">
    <property type="nucleotide sequence ID" value="NZ_CZAL01000026.1"/>
</dbReference>
<evidence type="ECO:0000256" key="3">
    <source>
        <dbReference type="ARBA" id="ARBA00022801"/>
    </source>
</evidence>
<dbReference type="PANTHER" id="PTHR42994:SF2">
    <property type="entry name" value="PEPTIDASE"/>
    <property type="match status" value="1"/>
</dbReference>
<dbReference type="Gene3D" id="3.40.630.10">
    <property type="entry name" value="Zn peptidases"/>
    <property type="match status" value="1"/>
</dbReference>
<evidence type="ECO:0000256" key="5">
    <source>
        <dbReference type="PIRNR" id="PIRNR001123"/>
    </source>
</evidence>
<organism evidence="8 9">
    <name type="scientific">Fusicatenibacter saccharivorans</name>
    <dbReference type="NCBI Taxonomy" id="1150298"/>
    <lineage>
        <taxon>Bacteria</taxon>
        <taxon>Bacillati</taxon>
        <taxon>Bacillota</taxon>
        <taxon>Clostridia</taxon>
        <taxon>Lachnospirales</taxon>
        <taxon>Lachnospiraceae</taxon>
        <taxon>Fusicatenibacter</taxon>
    </lineage>
</organism>
<keyword evidence="2 6" id="KW-0479">Metal-binding</keyword>
<dbReference type="Pfam" id="PF01546">
    <property type="entry name" value="Peptidase_M20"/>
    <property type="match status" value="1"/>
</dbReference>
<keyword evidence="4" id="KW-0862">Zinc</keyword>
<sequence>MKNQRMLDELTELMRIDVSSGQETEIAEHLVKKLEQMGFAITRDEAGATFGGVCGNILAVREGERDGVVCFCSHMDRVPGGIGIKPVEEDGILRSSGDTILAADDLSGVAAILEGVRQAIESGKALPKLEILFTVGEEAGLYGAKAFDVSLLTSKTMYVLDSPGRIGRIVNGAPGRALLEAQVFGKAAHAGNEPEKGIDAAKIMAEMLATMETGRLDENTTSNFSHLWSKTCEAMNVVCDHAILRGEMRSRSGEKLDRYEAYFQSHCREIAKKRGARVEFKRENTFLPFFIPEDSEMIQIVTESLKEMGIEPQINGGGGGMDGNIFNQKGITCVGIATGYFKNHSTEEYLHLDDFYHAGELVARIIGRIA</sequence>
<comment type="cofactor">
    <cofactor evidence="6">
        <name>a divalent metal cation</name>
        <dbReference type="ChEBI" id="CHEBI:60240"/>
    </cofactor>
    <text evidence="6">Binds 2 divalent metal cations per subunit.</text>
</comment>
<dbReference type="InterPro" id="IPR002933">
    <property type="entry name" value="Peptidase_M20"/>
</dbReference>
<evidence type="ECO:0000256" key="6">
    <source>
        <dbReference type="PIRSR" id="PIRSR001123-2"/>
    </source>
</evidence>
<keyword evidence="8" id="KW-0031">Aminopeptidase</keyword>
<dbReference type="InterPro" id="IPR008007">
    <property type="entry name" value="Peptidase_M42"/>
</dbReference>
<dbReference type="NCBIfam" id="TIGR01883">
    <property type="entry name" value="PepT-like"/>
    <property type="match status" value="1"/>
</dbReference>
<protein>
    <submittedName>
        <fullName evidence="8">Peptidase T</fullName>
        <ecNumber evidence="8">3.4.11.4</ecNumber>
    </submittedName>
</protein>
<feature type="binding site" evidence="6">
    <location>
        <position position="74"/>
    </location>
    <ligand>
        <name>Zn(2+)</name>
        <dbReference type="ChEBI" id="CHEBI:29105"/>
        <label>1</label>
    </ligand>
</feature>
<evidence type="ECO:0000256" key="4">
    <source>
        <dbReference type="ARBA" id="ARBA00022833"/>
    </source>
</evidence>
<proteinExistence type="inferred from homology"/>
<dbReference type="InterPro" id="IPR010162">
    <property type="entry name" value="PepT-like"/>
</dbReference>
<dbReference type="InterPro" id="IPR011650">
    <property type="entry name" value="Peptidase_M20_dimer"/>
</dbReference>
<dbReference type="Proteomes" id="UP000095709">
    <property type="component" value="Unassembled WGS sequence"/>
</dbReference>
<evidence type="ECO:0000313" key="9">
    <source>
        <dbReference type="Proteomes" id="UP000095709"/>
    </source>
</evidence>
<name>A0A174SSY0_9FIRM</name>
<reference evidence="8 9" key="1">
    <citation type="submission" date="2015-09" db="EMBL/GenBank/DDBJ databases">
        <authorList>
            <consortium name="Pathogen Informatics"/>
        </authorList>
    </citation>
    <scope>NUCLEOTIDE SEQUENCE [LARGE SCALE GENOMIC DNA]</scope>
    <source>
        <strain evidence="8 9">2789STDY5834885</strain>
    </source>
</reference>
<dbReference type="EMBL" id="CZAL01000026">
    <property type="protein sequence ID" value="CUP97659.1"/>
    <property type="molecule type" value="Genomic_DNA"/>
</dbReference>
<feature type="domain" description="Peptidase M20 dimerisation" evidence="7">
    <location>
        <begin position="175"/>
        <end position="273"/>
    </location>
</feature>
<dbReference type="Gene3D" id="3.30.70.360">
    <property type="match status" value="1"/>
</dbReference>
<comment type="similarity">
    <text evidence="5">Belongs to the peptidase M42 family.</text>
</comment>
<evidence type="ECO:0000256" key="1">
    <source>
        <dbReference type="ARBA" id="ARBA00001947"/>
    </source>
</evidence>
<evidence type="ECO:0000313" key="8">
    <source>
        <dbReference type="EMBL" id="CUP97659.1"/>
    </source>
</evidence>
<dbReference type="InterPro" id="IPR036264">
    <property type="entry name" value="Bact_exopeptidase_dim_dom"/>
</dbReference>
<keyword evidence="8" id="KW-0645">Protease</keyword>
<dbReference type="EC" id="3.4.11.4" evidence="8"/>
<dbReference type="PANTHER" id="PTHR42994">
    <property type="entry name" value="PEPTIDASE T"/>
    <property type="match status" value="1"/>
</dbReference>
<dbReference type="Pfam" id="PF07687">
    <property type="entry name" value="M20_dimer"/>
    <property type="match status" value="1"/>
</dbReference>
<gene>
    <name evidence="8" type="primary">pepT_3</name>
    <name evidence="8" type="ORF">ERS852498_03306</name>
</gene>
<dbReference type="SUPFAM" id="SSF53187">
    <property type="entry name" value="Zn-dependent exopeptidases"/>
    <property type="match status" value="1"/>
</dbReference>
<accession>A0A174SSY0</accession>